<evidence type="ECO:0000313" key="4">
    <source>
        <dbReference type="Proteomes" id="UP000695562"/>
    </source>
</evidence>
<accession>A0A8J4V4Q9</accession>
<reference evidence="3" key="1">
    <citation type="submission" date="2020-01" db="EMBL/GenBank/DDBJ databases">
        <title>Development of genomics and gene disruption for Polysphondylium violaceum indicates a role for the polyketide synthase stlB in stalk morphogenesis.</title>
        <authorList>
            <person name="Narita B."/>
            <person name="Kawabe Y."/>
            <person name="Kin K."/>
            <person name="Saito T."/>
            <person name="Gibbs R."/>
            <person name="Kuspa A."/>
            <person name="Muzny D."/>
            <person name="Queller D."/>
            <person name="Richards S."/>
            <person name="Strassman J."/>
            <person name="Sucgang R."/>
            <person name="Worley K."/>
            <person name="Schaap P."/>
        </authorList>
    </citation>
    <scope>NUCLEOTIDE SEQUENCE</scope>
    <source>
        <strain evidence="3">QSvi11</strain>
    </source>
</reference>
<keyword evidence="4" id="KW-1185">Reference proteome</keyword>
<sequence length="554" mass="63812">MSELQQQNINDIINENNSISKQQDNTFLIVDSNQPPTPLPNQQQLNGNNSDDINFELPSSAKVIHSKITGSTIILVGSIHIHQSSSDEVSEVIRKWRPDTVFIELCQSRVGVVMDQQPKKVEIHKKDDDIINIRQNRFKRFGKVFQKNNDDFEQEEEDDYRDNTFLEDTTTNTNPFDDIDVNDMTQEDNEIYTSEEQEEEEEEEEEEDGFDENDTFYNEEEDEIYFYGDDENESDSESSYLKNNSCVSPVISNPHYFDRQNNPDTEADDEKSNPPSQYHSLSSTPYTTTPPTPVGEEVTDNVSFQDMINIIKANGLSGILHVLMGELIRKAGKKSNVGPGAEFLTAFVEAKKIGARVVLGDRLIEITLQRVWNSLTRWEKMKFVFYLLWASLSDVTKEDIDAMRNSSEELINQLLNEFREKFPSVIQTIVTERDQYMAANLRVCQGKKIVAVVGKGHIPGILREWENYNINLKELESVYVNRNRNSNNNNIINDGNHKSKSNTNENSDNNNNNSKDSYFQDMDDHSWITKWASFLLIPMVGISLYFFNKKFNFL</sequence>
<name>A0A8J4V4Q9_9MYCE</name>
<keyword evidence="2" id="KW-0472">Membrane</keyword>
<dbReference type="Proteomes" id="UP000695562">
    <property type="component" value="Unassembled WGS sequence"/>
</dbReference>
<dbReference type="EMBL" id="AJWJ01000182">
    <property type="protein sequence ID" value="KAF2073802.1"/>
    <property type="molecule type" value="Genomic_DNA"/>
</dbReference>
<feature type="region of interest" description="Disordered" evidence="1">
    <location>
        <begin position="149"/>
        <end position="218"/>
    </location>
</feature>
<feature type="compositionally biased region" description="Polar residues" evidence="1">
    <location>
        <begin position="166"/>
        <end position="175"/>
    </location>
</feature>
<dbReference type="AlphaFoldDB" id="A0A8J4V4Q9"/>
<dbReference type="PANTHER" id="PTHR21530">
    <property type="entry name" value="PHEROMONE SHUTDOWN PROTEIN"/>
    <property type="match status" value="1"/>
</dbReference>
<feature type="compositionally biased region" description="Low complexity" evidence="1">
    <location>
        <begin position="501"/>
        <end position="516"/>
    </location>
</feature>
<feature type="transmembrane region" description="Helical" evidence="2">
    <location>
        <begin position="527"/>
        <end position="547"/>
    </location>
</feature>
<feature type="compositionally biased region" description="Acidic residues" evidence="1">
    <location>
        <begin position="151"/>
        <end position="160"/>
    </location>
</feature>
<dbReference type="InterPro" id="IPR046345">
    <property type="entry name" value="TraB_PrgY-like"/>
</dbReference>
<feature type="region of interest" description="Disordered" evidence="1">
    <location>
        <begin position="251"/>
        <end position="297"/>
    </location>
</feature>
<feature type="compositionally biased region" description="Acidic residues" evidence="1">
    <location>
        <begin position="177"/>
        <end position="218"/>
    </location>
</feature>
<keyword evidence="2" id="KW-0812">Transmembrane</keyword>
<dbReference type="Pfam" id="PF01963">
    <property type="entry name" value="TraB_PrgY_gumN"/>
    <property type="match status" value="1"/>
</dbReference>
<organism evidence="3 4">
    <name type="scientific">Polysphondylium violaceum</name>
    <dbReference type="NCBI Taxonomy" id="133409"/>
    <lineage>
        <taxon>Eukaryota</taxon>
        <taxon>Amoebozoa</taxon>
        <taxon>Evosea</taxon>
        <taxon>Eumycetozoa</taxon>
        <taxon>Dictyostelia</taxon>
        <taxon>Dictyosteliales</taxon>
        <taxon>Dictyosteliaceae</taxon>
        <taxon>Polysphondylium</taxon>
    </lineage>
</organism>
<dbReference type="InterPro" id="IPR002816">
    <property type="entry name" value="TraB/PrgY/GumN_fam"/>
</dbReference>
<feature type="compositionally biased region" description="Polar residues" evidence="1">
    <location>
        <begin position="273"/>
        <end position="283"/>
    </location>
</feature>
<proteinExistence type="predicted"/>
<evidence type="ECO:0000256" key="1">
    <source>
        <dbReference type="SAM" id="MobiDB-lite"/>
    </source>
</evidence>
<gene>
    <name evidence="3" type="ORF">CYY_004896</name>
</gene>
<dbReference type="OrthoDB" id="48306at2759"/>
<dbReference type="CDD" id="cd14726">
    <property type="entry name" value="TraB_PrgY-like"/>
    <property type="match status" value="1"/>
</dbReference>
<feature type="region of interest" description="Disordered" evidence="1">
    <location>
        <begin position="486"/>
        <end position="516"/>
    </location>
</feature>
<dbReference type="PANTHER" id="PTHR21530:SF16">
    <property type="entry name" value="TRAB FAMILY PROTEIN"/>
    <property type="match status" value="1"/>
</dbReference>
<evidence type="ECO:0000256" key="2">
    <source>
        <dbReference type="SAM" id="Phobius"/>
    </source>
</evidence>
<comment type="caution">
    <text evidence="3">The sequence shown here is derived from an EMBL/GenBank/DDBJ whole genome shotgun (WGS) entry which is preliminary data.</text>
</comment>
<keyword evidence="2" id="KW-1133">Transmembrane helix</keyword>
<evidence type="ECO:0000313" key="3">
    <source>
        <dbReference type="EMBL" id="KAF2073802.1"/>
    </source>
</evidence>
<protein>
    <recommendedName>
        <fullName evidence="5">TraB family protein</fullName>
    </recommendedName>
</protein>
<evidence type="ECO:0008006" key="5">
    <source>
        <dbReference type="Google" id="ProtNLM"/>
    </source>
</evidence>